<dbReference type="InterPro" id="IPR036514">
    <property type="entry name" value="SGNH_hydro_sf"/>
</dbReference>
<dbReference type="SUPFAM" id="SSF52266">
    <property type="entry name" value="SGNH hydrolase"/>
    <property type="match status" value="1"/>
</dbReference>
<reference evidence="1 2" key="1">
    <citation type="submission" date="2020-08" db="EMBL/GenBank/DDBJ databases">
        <title>Genomic Encyclopedia of Type Strains, Phase IV (KMG-IV): sequencing the most valuable type-strain genomes for metagenomic binning, comparative biology and taxonomic classification.</title>
        <authorList>
            <person name="Goeker M."/>
        </authorList>
    </citation>
    <scope>NUCLEOTIDE SEQUENCE [LARGE SCALE GENOMIC DNA]</scope>
    <source>
        <strain evidence="1 2">DSM 12251</strain>
    </source>
</reference>
<gene>
    <name evidence="1" type="ORF">HNQ64_003578</name>
</gene>
<dbReference type="AlphaFoldDB" id="A0A7W8DRX2"/>
<sequence length="318" mass="35625">MLLLVEGGLRLLPEPFPSRTIQELIPEMMTLPTPVVQVYGESVTYGAINDWVVAEAVGMSLTELRNDAVPSTCAFFAYPLLKRQIQKGIIPKVIVLGYVSRSYCVSMVPKFVSHVATLGDMAETAFILRPPLDPFLQGALGRVSFAYRYRAEYNDLLRERFSGEGLTTFTQPTTSLLERQRSLPRALSEAGADQHSSQAEAMVRFFDIAFAPPAELERSLDLFLALAREHGIRVLLVSMPKPASMKASHEVSGFDHAYDRFMDRMTQHDHVSWLVREQASLPASDFMDGVHLTRAAGFRFSLDLGQKLKTYLEMHPLE</sequence>
<dbReference type="RefSeq" id="WP_184210929.1">
    <property type="nucleotide sequence ID" value="NZ_JACHIF010000008.1"/>
</dbReference>
<evidence type="ECO:0000313" key="1">
    <source>
        <dbReference type="EMBL" id="MBB5039306.1"/>
    </source>
</evidence>
<evidence type="ECO:0008006" key="3">
    <source>
        <dbReference type="Google" id="ProtNLM"/>
    </source>
</evidence>
<dbReference type="EMBL" id="JACHIF010000008">
    <property type="protein sequence ID" value="MBB5039306.1"/>
    <property type="molecule type" value="Genomic_DNA"/>
</dbReference>
<proteinExistence type="predicted"/>
<protein>
    <recommendedName>
        <fullName evidence="3">GDSL-like Lipase/Acylhydrolase family protein</fullName>
    </recommendedName>
</protein>
<dbReference type="Gene3D" id="3.40.50.1110">
    <property type="entry name" value="SGNH hydrolase"/>
    <property type="match status" value="1"/>
</dbReference>
<dbReference type="Proteomes" id="UP000534294">
    <property type="component" value="Unassembled WGS sequence"/>
</dbReference>
<evidence type="ECO:0000313" key="2">
    <source>
        <dbReference type="Proteomes" id="UP000534294"/>
    </source>
</evidence>
<dbReference type="GO" id="GO:0016788">
    <property type="term" value="F:hydrolase activity, acting on ester bonds"/>
    <property type="evidence" value="ECO:0007669"/>
    <property type="project" value="UniProtKB-ARBA"/>
</dbReference>
<accession>A0A7W8DRX2</accession>
<keyword evidence="2" id="KW-1185">Reference proteome</keyword>
<name>A0A7W8DRX2_9BACT</name>
<organism evidence="1 2">
    <name type="scientific">Prosthecobacter dejongeii</name>
    <dbReference type="NCBI Taxonomy" id="48465"/>
    <lineage>
        <taxon>Bacteria</taxon>
        <taxon>Pseudomonadati</taxon>
        <taxon>Verrucomicrobiota</taxon>
        <taxon>Verrucomicrobiia</taxon>
        <taxon>Verrucomicrobiales</taxon>
        <taxon>Verrucomicrobiaceae</taxon>
        <taxon>Prosthecobacter</taxon>
    </lineage>
</organism>
<comment type="caution">
    <text evidence="1">The sequence shown here is derived from an EMBL/GenBank/DDBJ whole genome shotgun (WGS) entry which is preliminary data.</text>
</comment>